<proteinExistence type="predicted"/>
<evidence type="ECO:0000313" key="3">
    <source>
        <dbReference type="Proteomes" id="UP001642540"/>
    </source>
</evidence>
<name>A0ABP1S7W5_9HEXA</name>
<keyword evidence="1" id="KW-0472">Membrane</keyword>
<comment type="caution">
    <text evidence="2">The sequence shown here is derived from an EMBL/GenBank/DDBJ whole genome shotgun (WGS) entry which is preliminary data.</text>
</comment>
<reference evidence="2 3" key="1">
    <citation type="submission" date="2024-08" db="EMBL/GenBank/DDBJ databases">
        <authorList>
            <person name="Cucini C."/>
            <person name="Frati F."/>
        </authorList>
    </citation>
    <scope>NUCLEOTIDE SEQUENCE [LARGE SCALE GENOMIC DNA]</scope>
</reference>
<keyword evidence="3" id="KW-1185">Reference proteome</keyword>
<feature type="transmembrane region" description="Helical" evidence="1">
    <location>
        <begin position="12"/>
        <end position="29"/>
    </location>
</feature>
<accession>A0ABP1S7W5</accession>
<evidence type="ECO:0000256" key="1">
    <source>
        <dbReference type="SAM" id="Phobius"/>
    </source>
</evidence>
<dbReference type="EMBL" id="CAXLJM020000164">
    <property type="protein sequence ID" value="CAL8146000.1"/>
    <property type="molecule type" value="Genomic_DNA"/>
</dbReference>
<sequence>MACSQGKCGRSLLNTCFECIGYLVISFFWCMKLLNINSHRGSGYRSIKTVRRESKEHGNNEHMEIPPVNDAEGVSPLDSVVDQPLIVVEMKLVIIPRSHHETAV</sequence>
<keyword evidence="1" id="KW-1133">Transmembrane helix</keyword>
<dbReference type="Proteomes" id="UP001642540">
    <property type="component" value="Unassembled WGS sequence"/>
</dbReference>
<keyword evidence="1" id="KW-0812">Transmembrane</keyword>
<evidence type="ECO:0000313" key="2">
    <source>
        <dbReference type="EMBL" id="CAL8146000.1"/>
    </source>
</evidence>
<organism evidence="2 3">
    <name type="scientific">Orchesella dallaii</name>
    <dbReference type="NCBI Taxonomy" id="48710"/>
    <lineage>
        <taxon>Eukaryota</taxon>
        <taxon>Metazoa</taxon>
        <taxon>Ecdysozoa</taxon>
        <taxon>Arthropoda</taxon>
        <taxon>Hexapoda</taxon>
        <taxon>Collembola</taxon>
        <taxon>Entomobryomorpha</taxon>
        <taxon>Entomobryoidea</taxon>
        <taxon>Orchesellidae</taxon>
        <taxon>Orchesellinae</taxon>
        <taxon>Orchesella</taxon>
    </lineage>
</organism>
<protein>
    <submittedName>
        <fullName evidence="2">Uncharacterized protein</fullName>
    </submittedName>
</protein>
<gene>
    <name evidence="2" type="ORF">ODALV1_LOCUS30670</name>
</gene>